<dbReference type="InterPro" id="IPR029068">
    <property type="entry name" value="Glyas_Bleomycin-R_OHBP_Dase"/>
</dbReference>
<dbReference type="PROSITE" id="PS00934">
    <property type="entry name" value="GLYOXALASE_I_1"/>
    <property type="match status" value="1"/>
</dbReference>
<dbReference type="SUPFAM" id="SSF54593">
    <property type="entry name" value="Glyoxalase/Bleomycin resistance protein/Dihydroxybiphenyl dioxygenase"/>
    <property type="match status" value="1"/>
</dbReference>
<evidence type="ECO:0000313" key="6">
    <source>
        <dbReference type="RefSeq" id="XP_014680486.1"/>
    </source>
</evidence>
<dbReference type="InterPro" id="IPR004360">
    <property type="entry name" value="Glyas_Fos-R_dOase_dom"/>
</dbReference>
<organism evidence="5 6">
    <name type="scientific">Priapulus caudatus</name>
    <name type="common">Priapulid worm</name>
    <dbReference type="NCBI Taxonomy" id="37621"/>
    <lineage>
        <taxon>Eukaryota</taxon>
        <taxon>Metazoa</taxon>
        <taxon>Ecdysozoa</taxon>
        <taxon>Scalidophora</taxon>
        <taxon>Priapulida</taxon>
        <taxon>Priapulimorpha</taxon>
        <taxon>Priapulimorphida</taxon>
        <taxon>Priapulidae</taxon>
        <taxon>Priapulus</taxon>
    </lineage>
</organism>
<dbReference type="Gene3D" id="3.10.180.10">
    <property type="entry name" value="2,3-Dihydroxybiphenyl 1,2-Dioxygenase, domain 1"/>
    <property type="match status" value="1"/>
</dbReference>
<feature type="domain" description="VOC" evidence="4">
    <location>
        <begin position="1"/>
        <end position="124"/>
    </location>
</feature>
<proteinExistence type="inferred from homology"/>
<keyword evidence="5" id="KW-1185">Reference proteome</keyword>
<dbReference type="GeneID" id="106820488"/>
<dbReference type="CDD" id="cd07253">
    <property type="entry name" value="GLOD5"/>
    <property type="match status" value="1"/>
</dbReference>
<evidence type="ECO:0000313" key="5">
    <source>
        <dbReference type="Proteomes" id="UP000695022"/>
    </source>
</evidence>
<evidence type="ECO:0000256" key="1">
    <source>
        <dbReference type="ARBA" id="ARBA00010363"/>
    </source>
</evidence>
<keyword evidence="2" id="KW-0479">Metal-binding</keyword>
<dbReference type="PANTHER" id="PTHR21366:SF14">
    <property type="entry name" value="GLYOXALASE DOMAIN-CONTAINING PROTEIN 5"/>
    <property type="match status" value="1"/>
</dbReference>
<dbReference type="InterPro" id="IPR037523">
    <property type="entry name" value="VOC_core"/>
</dbReference>
<dbReference type="PROSITE" id="PS51819">
    <property type="entry name" value="VOC"/>
    <property type="match status" value="1"/>
</dbReference>
<dbReference type="RefSeq" id="XP_014680486.1">
    <property type="nucleotide sequence ID" value="XM_014825000.1"/>
</dbReference>
<comment type="similarity">
    <text evidence="1">Belongs to the glyoxalase I family.</text>
</comment>
<dbReference type="Proteomes" id="UP000695022">
    <property type="component" value="Unplaced"/>
</dbReference>
<evidence type="ECO:0000256" key="2">
    <source>
        <dbReference type="ARBA" id="ARBA00022723"/>
    </source>
</evidence>
<dbReference type="PANTHER" id="PTHR21366">
    <property type="entry name" value="GLYOXALASE FAMILY PROTEIN"/>
    <property type="match status" value="1"/>
</dbReference>
<dbReference type="InterPro" id="IPR018146">
    <property type="entry name" value="Glyoxalase_1_CS"/>
</dbReference>
<sequence length="125" mass="13954">IDHVVLTVKNIPISIEFYARVLGMRAIQFGDAYKNPRIALKFGQQKINLHEAGDEFEPKARTPTPGSADLCLITENDLAQAMAYMESCNVEIIEGPVERTGAVGKLQSFYIRDPDFNLIEISNQI</sequence>
<evidence type="ECO:0000259" key="4">
    <source>
        <dbReference type="PROSITE" id="PS51819"/>
    </source>
</evidence>
<evidence type="ECO:0000256" key="3">
    <source>
        <dbReference type="ARBA" id="ARBA00040140"/>
    </source>
</evidence>
<gene>
    <name evidence="6" type="primary">LOC106820488</name>
</gene>
<name>A0ABM1F7R5_PRICU</name>
<dbReference type="Pfam" id="PF00903">
    <property type="entry name" value="Glyoxalase"/>
    <property type="match status" value="1"/>
</dbReference>
<accession>A0ABM1F7R5</accession>
<reference evidence="6" key="1">
    <citation type="submission" date="2025-08" db="UniProtKB">
        <authorList>
            <consortium name="RefSeq"/>
        </authorList>
    </citation>
    <scope>IDENTIFICATION</scope>
</reference>
<protein>
    <recommendedName>
        <fullName evidence="3">Glyoxalase domain-containing protein 5</fullName>
    </recommendedName>
</protein>
<dbReference type="InterPro" id="IPR050383">
    <property type="entry name" value="GlyoxalaseI/FosfomycinResist"/>
</dbReference>
<feature type="non-terminal residue" evidence="6">
    <location>
        <position position="1"/>
    </location>
</feature>